<dbReference type="RefSeq" id="WP_061082802.1">
    <property type="nucleotide sequence ID" value="NZ_JAAXPG010000001.1"/>
</dbReference>
<evidence type="ECO:0000259" key="3">
    <source>
        <dbReference type="PROSITE" id="PS50987"/>
    </source>
</evidence>
<dbReference type="InterPro" id="IPR001845">
    <property type="entry name" value="HTH_ArsR_DNA-bd_dom"/>
</dbReference>
<gene>
    <name evidence="5" type="ORF">HGB44_00360</name>
</gene>
<dbReference type="NCBIfam" id="NF033788">
    <property type="entry name" value="HTH_metalloreg"/>
    <property type="match status" value="1"/>
</dbReference>
<dbReference type="InterPro" id="IPR000182">
    <property type="entry name" value="GNAT_dom"/>
</dbReference>
<evidence type="ECO:0000313" key="6">
    <source>
        <dbReference type="Proteomes" id="UP000553209"/>
    </source>
</evidence>
<name>A0A7X6M8V9_9ACTN</name>
<dbReference type="AlphaFoldDB" id="A0A7X6M8V9"/>
<dbReference type="InterPro" id="IPR016181">
    <property type="entry name" value="Acyl_CoA_acyltransferase"/>
</dbReference>
<dbReference type="EMBL" id="JAAXPG010000001">
    <property type="protein sequence ID" value="NKY96139.1"/>
    <property type="molecule type" value="Genomic_DNA"/>
</dbReference>
<dbReference type="SUPFAM" id="SSF55729">
    <property type="entry name" value="Acyl-CoA N-acyltransferases (Nat)"/>
    <property type="match status" value="1"/>
</dbReference>
<dbReference type="Proteomes" id="UP000553209">
    <property type="component" value="Unassembled WGS sequence"/>
</dbReference>
<dbReference type="PRINTS" id="PR00778">
    <property type="entry name" value="HTHARSR"/>
</dbReference>
<feature type="domain" description="N-acetyltransferase" evidence="4">
    <location>
        <begin position="122"/>
        <end position="279"/>
    </location>
</feature>
<dbReference type="Pfam" id="PF01022">
    <property type="entry name" value="HTH_5"/>
    <property type="match status" value="1"/>
</dbReference>
<sequence>MTVTQPEHTAPALPQPEAETYAAWFACLAEPMRVQLLHAIATTPGSVNVGRLAEMVEVRQPTVSHHLRKLADVGFVTLTKVGTSTRVAVNPACCTGLPHAADAVMGMLNARPCCPTDLPVDVTTRAMADADLEAVREIYAQGVATGHATFETEVPGAGALKDRWTPGHRWVAEAGGRVVGWAAASPVSAREVYSGVAETSVYVAEDARGRGVGKALLYRQVTEADAAGLWTLQTSVFPENRASLALHHQAGYRTVGVRERIARHHGVWRDTVLLERRRTEEGAESGEAPRADGSGC</sequence>
<proteinExistence type="predicted"/>
<keyword evidence="6" id="KW-1185">Reference proteome</keyword>
<dbReference type="InterPro" id="IPR036390">
    <property type="entry name" value="WH_DNA-bd_sf"/>
</dbReference>
<dbReference type="PROSITE" id="PS51186">
    <property type="entry name" value="GNAT"/>
    <property type="match status" value="1"/>
</dbReference>
<dbReference type="Pfam" id="PF00583">
    <property type="entry name" value="Acetyltransf_1"/>
    <property type="match status" value="1"/>
</dbReference>
<dbReference type="SUPFAM" id="SSF46785">
    <property type="entry name" value="Winged helix' DNA-binding domain"/>
    <property type="match status" value="1"/>
</dbReference>
<dbReference type="PROSITE" id="PS50987">
    <property type="entry name" value="HTH_ARSR_2"/>
    <property type="match status" value="1"/>
</dbReference>
<dbReference type="Gene3D" id="1.10.10.10">
    <property type="entry name" value="Winged helix-like DNA-binding domain superfamily/Winged helix DNA-binding domain"/>
    <property type="match status" value="1"/>
</dbReference>
<evidence type="ECO:0000313" key="5">
    <source>
        <dbReference type="EMBL" id="NKY96139.1"/>
    </source>
</evidence>
<dbReference type="CDD" id="cd00090">
    <property type="entry name" value="HTH_ARSR"/>
    <property type="match status" value="1"/>
</dbReference>
<keyword evidence="1" id="KW-0808">Transferase</keyword>
<comment type="caution">
    <text evidence="5">The sequence shown here is derived from an EMBL/GenBank/DDBJ whole genome shotgun (WGS) entry which is preliminary data.</text>
</comment>
<feature type="domain" description="HTH arsR-type" evidence="3">
    <location>
        <begin position="13"/>
        <end position="115"/>
    </location>
</feature>
<accession>A0A7X6M8V9</accession>
<dbReference type="SMART" id="SM00418">
    <property type="entry name" value="HTH_ARSR"/>
    <property type="match status" value="1"/>
</dbReference>
<dbReference type="CDD" id="cd04301">
    <property type="entry name" value="NAT_SF"/>
    <property type="match status" value="1"/>
</dbReference>
<keyword evidence="2" id="KW-0012">Acyltransferase</keyword>
<reference evidence="5 6" key="1">
    <citation type="submission" date="2020-04" db="EMBL/GenBank/DDBJ databases">
        <title>MicrobeNet Type strains.</title>
        <authorList>
            <person name="Nicholson A.C."/>
        </authorList>
    </citation>
    <scope>NUCLEOTIDE SEQUENCE [LARGE SCALE GENOMIC DNA]</scope>
    <source>
        <strain evidence="5 6">ATCC 23612</strain>
    </source>
</reference>
<dbReference type="Gene3D" id="3.40.630.30">
    <property type="match status" value="1"/>
</dbReference>
<evidence type="ECO:0000259" key="4">
    <source>
        <dbReference type="PROSITE" id="PS51186"/>
    </source>
</evidence>
<organism evidence="5 6">
    <name type="scientific">Nocardiopsis alborubida</name>
    <dbReference type="NCBI Taxonomy" id="146802"/>
    <lineage>
        <taxon>Bacteria</taxon>
        <taxon>Bacillati</taxon>
        <taxon>Actinomycetota</taxon>
        <taxon>Actinomycetes</taxon>
        <taxon>Streptosporangiales</taxon>
        <taxon>Nocardiopsidaceae</taxon>
        <taxon>Nocardiopsis</taxon>
    </lineage>
</organism>
<dbReference type="PANTHER" id="PTHR43072">
    <property type="entry name" value="N-ACETYLTRANSFERASE"/>
    <property type="match status" value="1"/>
</dbReference>
<evidence type="ECO:0000256" key="2">
    <source>
        <dbReference type="ARBA" id="ARBA00023315"/>
    </source>
</evidence>
<dbReference type="PANTHER" id="PTHR43072:SF23">
    <property type="entry name" value="UPF0039 PROTEIN C11D3.02C"/>
    <property type="match status" value="1"/>
</dbReference>
<dbReference type="GO" id="GO:0016747">
    <property type="term" value="F:acyltransferase activity, transferring groups other than amino-acyl groups"/>
    <property type="evidence" value="ECO:0007669"/>
    <property type="project" value="InterPro"/>
</dbReference>
<evidence type="ECO:0000256" key="1">
    <source>
        <dbReference type="ARBA" id="ARBA00022679"/>
    </source>
</evidence>
<protein>
    <submittedName>
        <fullName evidence="5">Metalloregulator ArsR/SmtB family transcription factor</fullName>
    </submittedName>
</protein>
<dbReference type="GO" id="GO:0003700">
    <property type="term" value="F:DNA-binding transcription factor activity"/>
    <property type="evidence" value="ECO:0007669"/>
    <property type="project" value="InterPro"/>
</dbReference>
<dbReference type="InterPro" id="IPR011991">
    <property type="entry name" value="ArsR-like_HTH"/>
</dbReference>
<dbReference type="InterPro" id="IPR036388">
    <property type="entry name" value="WH-like_DNA-bd_sf"/>
</dbReference>